<dbReference type="Proteomes" id="UP000011115">
    <property type="component" value="Unassembled WGS sequence"/>
</dbReference>
<evidence type="ECO:0000313" key="1">
    <source>
        <dbReference type="EnsemblPlants" id="PGSC0003DMT400087860"/>
    </source>
</evidence>
<name>M1DEP9_SOLTU</name>
<dbReference type="InParanoid" id="M1DEP9"/>
<dbReference type="Gramene" id="PGSC0003DMT400087860">
    <property type="protein sequence ID" value="PGSC0003DMT400087860"/>
    <property type="gene ID" value="PGSC0003DMG400037431"/>
</dbReference>
<keyword evidence="2" id="KW-1185">Reference proteome</keyword>
<sequence>MGKVDIEDLDGEVLCKRLAKLSLEDSENDGSGSSQAVIPPSLSGAVHLFHPWWEGLIQGLKNGVSFEDVQMISYKGVGQSSMGFAYRFLPGQSEFVLKELEYSTEHLEKLSIYSNELGLSYITSQISPEVLLPSTSRRAGLHGLVNGVVEKVLTDVVTCGPGYFGIYLTLIIKGVGYTIWYKVDHSSMPDPSIFEAILNYELYFDPGYRFLSFNVVKFLETDDVALPMRKAINEKPLCELTISGSGPLLKG</sequence>
<dbReference type="HOGENOM" id="CLU_1108650_0_0_1"/>
<reference evidence="2" key="1">
    <citation type="journal article" date="2011" name="Nature">
        <title>Genome sequence and analysis of the tuber crop potato.</title>
        <authorList>
            <consortium name="The Potato Genome Sequencing Consortium"/>
        </authorList>
    </citation>
    <scope>NUCLEOTIDE SEQUENCE [LARGE SCALE GENOMIC DNA]</scope>
    <source>
        <strain evidence="2">cv. DM1-3 516 R44</strain>
    </source>
</reference>
<dbReference type="PaxDb" id="4113-PGSC0003DMT400087860"/>
<dbReference type="EnsemblPlants" id="PGSC0003DMT400087860">
    <property type="protein sequence ID" value="PGSC0003DMT400087860"/>
    <property type="gene ID" value="PGSC0003DMG400037431"/>
</dbReference>
<dbReference type="eggNOG" id="ENOG502R856">
    <property type="taxonomic scope" value="Eukaryota"/>
</dbReference>
<proteinExistence type="predicted"/>
<reference evidence="1" key="2">
    <citation type="submission" date="2015-06" db="UniProtKB">
        <authorList>
            <consortium name="EnsemblPlants"/>
        </authorList>
    </citation>
    <scope>IDENTIFICATION</scope>
    <source>
        <strain evidence="1">DM1-3 516 R44</strain>
    </source>
</reference>
<organism evidence="1 2">
    <name type="scientific">Solanum tuberosum</name>
    <name type="common">Potato</name>
    <dbReference type="NCBI Taxonomy" id="4113"/>
    <lineage>
        <taxon>Eukaryota</taxon>
        <taxon>Viridiplantae</taxon>
        <taxon>Streptophyta</taxon>
        <taxon>Embryophyta</taxon>
        <taxon>Tracheophyta</taxon>
        <taxon>Spermatophyta</taxon>
        <taxon>Magnoliopsida</taxon>
        <taxon>eudicotyledons</taxon>
        <taxon>Gunneridae</taxon>
        <taxon>Pentapetalae</taxon>
        <taxon>asterids</taxon>
        <taxon>lamiids</taxon>
        <taxon>Solanales</taxon>
        <taxon>Solanaceae</taxon>
        <taxon>Solanoideae</taxon>
        <taxon>Solaneae</taxon>
        <taxon>Solanum</taxon>
    </lineage>
</organism>
<dbReference type="AlphaFoldDB" id="M1DEP9"/>
<accession>M1DEP9</accession>
<protein>
    <submittedName>
        <fullName evidence="1">Uncharacterized protein</fullName>
    </submittedName>
</protein>
<evidence type="ECO:0000313" key="2">
    <source>
        <dbReference type="Proteomes" id="UP000011115"/>
    </source>
</evidence>